<dbReference type="OrthoDB" id="3573349at2"/>
<feature type="transmembrane region" description="Helical" evidence="4">
    <location>
        <begin position="355"/>
        <end position="375"/>
    </location>
</feature>
<sequence length="426" mass="43902">MNVTPAAPPQPAVQDEPGKAQLAAIVAGAAIGMAIGYAPAFNATAGVFAPAILREFHWTREQAVVSYAASMGGLAAASPFIGMLMDRFGVRRVILASAIVFSIAVACMSLQSGSIGEWIALSLVIGVSGAATSVLGYLAILPQWFDRRLGLATGCAMIGLGVGAAAAPTATQHLIAAVHWRATYQIIACVSLVGSLLACALIRERKTATRSARRHDRFINGAGSEPAFSAVKLCTIFAVAFLTSSATLSLNPHLPALLTDRGLSAGAAAHCASLIGVGILVGRLLSGILIDRFHAPFVGAGFFLAGAAGYLLLMNAASVQSALFACACIGLAIGAEGDLLSYLIRAYLGLRRFGLHYGIAFAGYAFGAVIGPLLAGRYFDLNGSYELPLRLAPLVLLVACVLLVSLGKYRALQSSPLDAQLASAET</sequence>
<comment type="caution">
    <text evidence="6">The sequence shown here is derived from an EMBL/GenBank/DDBJ whole genome shotgun (WGS) entry which is preliminary data.</text>
</comment>
<dbReference type="GO" id="GO:0022857">
    <property type="term" value="F:transmembrane transporter activity"/>
    <property type="evidence" value="ECO:0007669"/>
    <property type="project" value="InterPro"/>
</dbReference>
<keyword evidence="1 4" id="KW-0812">Transmembrane</keyword>
<evidence type="ECO:0000256" key="4">
    <source>
        <dbReference type="SAM" id="Phobius"/>
    </source>
</evidence>
<feature type="transmembrane region" description="Helical" evidence="4">
    <location>
        <begin position="263"/>
        <end position="285"/>
    </location>
</feature>
<feature type="transmembrane region" description="Helical" evidence="4">
    <location>
        <begin position="223"/>
        <end position="243"/>
    </location>
</feature>
<keyword evidence="3 4" id="KW-0472">Membrane</keyword>
<feature type="transmembrane region" description="Helical" evidence="4">
    <location>
        <begin position="387"/>
        <end position="406"/>
    </location>
</feature>
<evidence type="ECO:0000259" key="5">
    <source>
        <dbReference type="PROSITE" id="PS50850"/>
    </source>
</evidence>
<feature type="transmembrane region" description="Helical" evidence="4">
    <location>
        <begin position="297"/>
        <end position="316"/>
    </location>
</feature>
<dbReference type="PANTHER" id="PTHR11360">
    <property type="entry name" value="MONOCARBOXYLATE TRANSPORTER"/>
    <property type="match status" value="1"/>
</dbReference>
<dbReference type="Pfam" id="PF07690">
    <property type="entry name" value="MFS_1"/>
    <property type="match status" value="1"/>
</dbReference>
<dbReference type="InterPro" id="IPR050327">
    <property type="entry name" value="Proton-linked_MCT"/>
</dbReference>
<dbReference type="EMBL" id="SMRP01000012">
    <property type="protein sequence ID" value="TDG21294.1"/>
    <property type="molecule type" value="Genomic_DNA"/>
</dbReference>
<dbReference type="AlphaFoldDB" id="A0A4V6PJ30"/>
<feature type="transmembrane region" description="Helical" evidence="4">
    <location>
        <begin position="322"/>
        <end position="343"/>
    </location>
</feature>
<feature type="transmembrane region" description="Helical" evidence="4">
    <location>
        <begin position="182"/>
        <end position="202"/>
    </location>
</feature>
<name>A0A4V6PJ30_9BURK</name>
<accession>A0A4V6PJ30</accession>
<dbReference type="InterPro" id="IPR020846">
    <property type="entry name" value="MFS_dom"/>
</dbReference>
<organism evidence="6 7">
    <name type="scientific">Paraburkholderia silviterrae</name>
    <dbReference type="NCBI Taxonomy" id="2528715"/>
    <lineage>
        <taxon>Bacteria</taxon>
        <taxon>Pseudomonadati</taxon>
        <taxon>Pseudomonadota</taxon>
        <taxon>Betaproteobacteria</taxon>
        <taxon>Burkholderiales</taxon>
        <taxon>Burkholderiaceae</taxon>
        <taxon>Paraburkholderia</taxon>
    </lineage>
</organism>
<protein>
    <submittedName>
        <fullName evidence="6">MFS transporter</fullName>
    </submittedName>
</protein>
<evidence type="ECO:0000256" key="2">
    <source>
        <dbReference type="ARBA" id="ARBA00022989"/>
    </source>
</evidence>
<evidence type="ECO:0000256" key="3">
    <source>
        <dbReference type="ARBA" id="ARBA00023136"/>
    </source>
</evidence>
<dbReference type="SUPFAM" id="SSF103473">
    <property type="entry name" value="MFS general substrate transporter"/>
    <property type="match status" value="1"/>
</dbReference>
<proteinExistence type="predicted"/>
<dbReference type="RefSeq" id="WP_133197203.1">
    <property type="nucleotide sequence ID" value="NZ_JBHUCW010000022.1"/>
</dbReference>
<gene>
    <name evidence="6" type="ORF">EYW47_23385</name>
</gene>
<feature type="transmembrane region" description="Helical" evidence="4">
    <location>
        <begin position="149"/>
        <end position="170"/>
    </location>
</feature>
<dbReference type="InterPro" id="IPR036259">
    <property type="entry name" value="MFS_trans_sf"/>
</dbReference>
<evidence type="ECO:0000313" key="7">
    <source>
        <dbReference type="Proteomes" id="UP000295722"/>
    </source>
</evidence>
<feature type="domain" description="Major facilitator superfamily (MFS) profile" evidence="5">
    <location>
        <begin position="20"/>
        <end position="410"/>
    </location>
</feature>
<evidence type="ECO:0000313" key="6">
    <source>
        <dbReference type="EMBL" id="TDG21294.1"/>
    </source>
</evidence>
<keyword evidence="7" id="KW-1185">Reference proteome</keyword>
<reference evidence="6 7" key="1">
    <citation type="submission" date="2019-03" db="EMBL/GenBank/DDBJ databases">
        <title>Paraburkholderia sp. 4M-K11, isolated from subtropical forest soil.</title>
        <authorList>
            <person name="Gao Z.-H."/>
            <person name="Qiu L.-H."/>
        </authorList>
    </citation>
    <scope>NUCLEOTIDE SEQUENCE [LARGE SCALE GENOMIC DNA]</scope>
    <source>
        <strain evidence="6 7">4M-K11</strain>
    </source>
</reference>
<dbReference type="Gene3D" id="1.20.1250.20">
    <property type="entry name" value="MFS general substrate transporter like domains"/>
    <property type="match status" value="2"/>
</dbReference>
<feature type="transmembrane region" description="Helical" evidence="4">
    <location>
        <begin position="93"/>
        <end position="112"/>
    </location>
</feature>
<dbReference type="InterPro" id="IPR011701">
    <property type="entry name" value="MFS"/>
</dbReference>
<feature type="transmembrane region" description="Helical" evidence="4">
    <location>
        <begin position="22"/>
        <end position="52"/>
    </location>
</feature>
<dbReference type="PANTHER" id="PTHR11360:SF284">
    <property type="entry name" value="EG:103B4.3 PROTEIN-RELATED"/>
    <property type="match status" value="1"/>
</dbReference>
<keyword evidence="2 4" id="KW-1133">Transmembrane helix</keyword>
<feature type="transmembrane region" description="Helical" evidence="4">
    <location>
        <begin position="118"/>
        <end position="140"/>
    </location>
</feature>
<dbReference type="PROSITE" id="PS50850">
    <property type="entry name" value="MFS"/>
    <property type="match status" value="1"/>
</dbReference>
<dbReference type="Proteomes" id="UP000295722">
    <property type="component" value="Unassembled WGS sequence"/>
</dbReference>
<evidence type="ECO:0000256" key="1">
    <source>
        <dbReference type="ARBA" id="ARBA00022692"/>
    </source>
</evidence>